<keyword evidence="2" id="KW-1185">Reference proteome</keyword>
<dbReference type="RefSeq" id="WP_069674091.1">
    <property type="nucleotide sequence ID" value="NZ_JAIUJS010000001.1"/>
</dbReference>
<organism evidence="1 2">
    <name type="scientific">Winogradskyella vincentii</name>
    <dbReference type="NCBI Taxonomy" id="2877122"/>
    <lineage>
        <taxon>Bacteria</taxon>
        <taxon>Pseudomonadati</taxon>
        <taxon>Bacteroidota</taxon>
        <taxon>Flavobacteriia</taxon>
        <taxon>Flavobacteriales</taxon>
        <taxon>Flavobacteriaceae</taxon>
        <taxon>Winogradskyella</taxon>
    </lineage>
</organism>
<dbReference type="EMBL" id="JAIUJS010000001">
    <property type="protein sequence ID" value="MCA0151922.1"/>
    <property type="molecule type" value="Genomic_DNA"/>
</dbReference>
<sequence length="495" mass="59055">MKVLVPNNLNVPELIEELNLSNRRQKYVKEKIYHLISRVVATHKNIKKFDKNGYTGLCSKELNMILNRDYKLILDLLKDKNVVELDVNYLKGMRCNKIKLNDQYQKTDKVLKTIRREHKTVPSKTQLLDSYFNYNLEIKKEYKNHVKHIYDTLRQELANDNQLLVLKNKIGIWLLTINDIENNQYWHNKSTANWRYSSTLTNLSKTLKKYLIYEKQSLVQVDLKCSQVYLLSSILNYDFFKSNDELSFHQIMNSLLSDKIIKDVISYLFSPLMFAHFEQRKYLGKDEITIRDHHELQKFRDAPFQEDFYSHLFELEHGVPPTDAQRKSIKKDIMYVLFQNNRKHRELVEGVRLLEKFYPYVNQFILKIMDRIGKRNFSLLLQRVESYLILDCVVPEFHRRCSVAPVFTIHDCVITTEQHKLELTNVMFEVLYEKTGIKPGLSVEKLDPSDPFDDDFIKEIRDDIYKKSTKSRFKKKSWSILDKHIETTNEFLKNN</sequence>
<dbReference type="Proteomes" id="UP001198402">
    <property type="component" value="Unassembled WGS sequence"/>
</dbReference>
<protein>
    <recommendedName>
        <fullName evidence="3">DNA-directed RNA polymerase</fullName>
    </recommendedName>
</protein>
<reference evidence="2" key="1">
    <citation type="submission" date="2023-07" db="EMBL/GenBank/DDBJ databases">
        <authorList>
            <person name="Yue Y."/>
        </authorList>
    </citation>
    <scope>NUCLEOTIDE SEQUENCE [LARGE SCALE GENOMIC DNA]</scope>
    <source>
        <strain evidence="2">2Y89</strain>
    </source>
</reference>
<name>A0ABS7XZS3_9FLAO</name>
<accession>A0ABS7XZS3</accession>
<evidence type="ECO:0000313" key="2">
    <source>
        <dbReference type="Proteomes" id="UP001198402"/>
    </source>
</evidence>
<comment type="caution">
    <text evidence="1">The sequence shown here is derived from an EMBL/GenBank/DDBJ whole genome shotgun (WGS) entry which is preliminary data.</text>
</comment>
<evidence type="ECO:0008006" key="3">
    <source>
        <dbReference type="Google" id="ProtNLM"/>
    </source>
</evidence>
<gene>
    <name evidence="1" type="ORF">LBV24_01760</name>
</gene>
<evidence type="ECO:0000313" key="1">
    <source>
        <dbReference type="EMBL" id="MCA0151922.1"/>
    </source>
</evidence>
<proteinExistence type="predicted"/>